<protein>
    <submittedName>
        <fullName evidence="1">Uncharacterized protein</fullName>
    </submittedName>
</protein>
<evidence type="ECO:0000313" key="2">
    <source>
        <dbReference type="Proteomes" id="UP001177260"/>
    </source>
</evidence>
<dbReference type="Proteomes" id="UP001177260">
    <property type="component" value="Unassembled WGS sequence"/>
</dbReference>
<gene>
    <name evidence="1" type="ORF">N8T08_007917</name>
</gene>
<sequence>MTTRPYLAVAIYHPRYGNFQHWALHLHTSTQDYIYEVDGEHPHFQKATSTSSPSDSNTFILSIFVSEVGDPDIPTIQAIVDAARVDNETLEWDCQEYVLEILEACEQEAVLEEGDAEYMEAKGILKGMRGPML</sequence>
<keyword evidence="2" id="KW-1185">Reference proteome</keyword>
<organism evidence="1 2">
    <name type="scientific">Aspergillus melleus</name>
    <dbReference type="NCBI Taxonomy" id="138277"/>
    <lineage>
        <taxon>Eukaryota</taxon>
        <taxon>Fungi</taxon>
        <taxon>Dikarya</taxon>
        <taxon>Ascomycota</taxon>
        <taxon>Pezizomycotina</taxon>
        <taxon>Eurotiomycetes</taxon>
        <taxon>Eurotiomycetidae</taxon>
        <taxon>Eurotiales</taxon>
        <taxon>Aspergillaceae</taxon>
        <taxon>Aspergillus</taxon>
        <taxon>Aspergillus subgen. Circumdati</taxon>
    </lineage>
</organism>
<name>A0ACC3AWR8_9EURO</name>
<comment type="caution">
    <text evidence="1">The sequence shown here is derived from an EMBL/GenBank/DDBJ whole genome shotgun (WGS) entry which is preliminary data.</text>
</comment>
<dbReference type="EMBL" id="JAOPJF010000051">
    <property type="protein sequence ID" value="KAK1142365.1"/>
    <property type="molecule type" value="Genomic_DNA"/>
</dbReference>
<accession>A0ACC3AWR8</accession>
<reference evidence="1 2" key="1">
    <citation type="journal article" date="2023" name="ACS Omega">
        <title>Identification of the Neoaspergillic Acid Biosynthesis Gene Cluster by Establishing an In Vitro CRISPR-Ribonucleoprotein Genetic System in Aspergillus melleus.</title>
        <authorList>
            <person name="Yuan B."/>
            <person name="Grau M.F."/>
            <person name="Murata R.M."/>
            <person name="Torok T."/>
            <person name="Venkateswaran K."/>
            <person name="Stajich J.E."/>
            <person name="Wang C.C.C."/>
        </authorList>
    </citation>
    <scope>NUCLEOTIDE SEQUENCE [LARGE SCALE GENOMIC DNA]</scope>
    <source>
        <strain evidence="1 2">IMV 1140</strain>
    </source>
</reference>
<proteinExistence type="predicted"/>
<evidence type="ECO:0000313" key="1">
    <source>
        <dbReference type="EMBL" id="KAK1142365.1"/>
    </source>
</evidence>